<organism evidence="7 8">
    <name type="scientific">Cylindrodendrum hubeiense</name>
    <dbReference type="NCBI Taxonomy" id="595255"/>
    <lineage>
        <taxon>Eukaryota</taxon>
        <taxon>Fungi</taxon>
        <taxon>Dikarya</taxon>
        <taxon>Ascomycota</taxon>
        <taxon>Pezizomycotina</taxon>
        <taxon>Sordariomycetes</taxon>
        <taxon>Hypocreomycetidae</taxon>
        <taxon>Hypocreales</taxon>
        <taxon>Nectriaceae</taxon>
        <taxon>Cylindrodendrum</taxon>
    </lineage>
</organism>
<dbReference type="GO" id="GO:0004497">
    <property type="term" value="F:monooxygenase activity"/>
    <property type="evidence" value="ECO:0007669"/>
    <property type="project" value="UniProtKB-KW"/>
</dbReference>
<dbReference type="PRINTS" id="PR00420">
    <property type="entry name" value="RNGMNOXGNASE"/>
</dbReference>
<feature type="domain" description="FAD-binding" evidence="6">
    <location>
        <begin position="19"/>
        <end position="104"/>
    </location>
</feature>
<dbReference type="AlphaFoldDB" id="A0A9P5H6R6"/>
<dbReference type="Gene3D" id="3.50.50.60">
    <property type="entry name" value="FAD/NAD(P)-binding domain"/>
    <property type="match status" value="2"/>
</dbReference>
<evidence type="ECO:0000313" key="7">
    <source>
        <dbReference type="EMBL" id="KAF7547014.1"/>
    </source>
</evidence>
<dbReference type="SUPFAM" id="SSF51905">
    <property type="entry name" value="FAD/NAD(P)-binding domain"/>
    <property type="match status" value="1"/>
</dbReference>
<dbReference type="PANTHER" id="PTHR13789">
    <property type="entry name" value="MONOOXYGENASE"/>
    <property type="match status" value="1"/>
</dbReference>
<comment type="caution">
    <text evidence="7">The sequence shown here is derived from an EMBL/GenBank/DDBJ whole genome shotgun (WGS) entry which is preliminary data.</text>
</comment>
<accession>A0A9P5H6R6</accession>
<comment type="similarity">
    <text evidence="1">Belongs to the paxM FAD-dependent monooxygenase family.</text>
</comment>
<feature type="domain" description="FAD-binding" evidence="6">
    <location>
        <begin position="255"/>
        <end position="299"/>
    </location>
</feature>
<dbReference type="GO" id="GO:0071949">
    <property type="term" value="F:FAD binding"/>
    <property type="evidence" value="ECO:0007669"/>
    <property type="project" value="InterPro"/>
</dbReference>
<evidence type="ECO:0000256" key="4">
    <source>
        <dbReference type="ARBA" id="ARBA00023002"/>
    </source>
</evidence>
<keyword evidence="4" id="KW-0560">Oxidoreductase</keyword>
<evidence type="ECO:0000256" key="1">
    <source>
        <dbReference type="ARBA" id="ARBA00007992"/>
    </source>
</evidence>
<evidence type="ECO:0000256" key="5">
    <source>
        <dbReference type="ARBA" id="ARBA00023033"/>
    </source>
</evidence>
<dbReference type="Proteomes" id="UP000722485">
    <property type="component" value="Unassembled WGS sequence"/>
</dbReference>
<protein>
    <recommendedName>
        <fullName evidence="6">FAD-binding domain-containing protein</fullName>
    </recommendedName>
</protein>
<dbReference type="InterPro" id="IPR002938">
    <property type="entry name" value="FAD-bd"/>
</dbReference>
<dbReference type="PANTHER" id="PTHR13789:SF309">
    <property type="entry name" value="PUTATIVE (AFU_ORTHOLOGUE AFUA_6G14510)-RELATED"/>
    <property type="match status" value="1"/>
</dbReference>
<dbReference type="SUPFAM" id="SSF54373">
    <property type="entry name" value="FAD-linked reductases, C-terminal domain"/>
    <property type="match status" value="1"/>
</dbReference>
<evidence type="ECO:0000256" key="3">
    <source>
        <dbReference type="ARBA" id="ARBA00022827"/>
    </source>
</evidence>
<dbReference type="InterPro" id="IPR036188">
    <property type="entry name" value="FAD/NAD-bd_sf"/>
</dbReference>
<gene>
    <name evidence="7" type="ORF">G7Z17_g8025</name>
</gene>
<reference evidence="7" key="1">
    <citation type="submission" date="2020-03" db="EMBL/GenBank/DDBJ databases">
        <title>Draft Genome Sequence of Cylindrodendrum hubeiense.</title>
        <authorList>
            <person name="Buettner E."/>
            <person name="Kellner H."/>
        </authorList>
    </citation>
    <scope>NUCLEOTIDE SEQUENCE</scope>
    <source>
        <strain evidence="7">IHI 201604</strain>
    </source>
</reference>
<proteinExistence type="inferred from homology"/>
<evidence type="ECO:0000256" key="2">
    <source>
        <dbReference type="ARBA" id="ARBA00022630"/>
    </source>
</evidence>
<dbReference type="OrthoDB" id="16820at2759"/>
<keyword evidence="2" id="KW-0285">Flavoprotein</keyword>
<sequence>MSRKFPDTLTDGSSGTPKFQVAIVGGGISGLVTAIALLKHPGVSIQIYERAKEFKEIGASIGLGPNGLRSLEKLGVENALSGDALLDNVPRDIIHLGKETIDIEANGNDGVIIHFKDSTSKKADICIGADGIHSNVRKTFVPTHTLHWTGWVALRATFEASRLNDLDFPQDAAHWIGHDRNFFHSHLGKGLFTAVGGFHVDPSSPNAPGRDAKWNGLGSLEQFKEFYKDWNPTIMGFIEACPSIRLFPNFAGSALERWSFNDRVTLVGDAAHTHGGAFAAGGSLAIDDAYALYLALNHVWPASTYRTEKPTKYQISEIFRIYEATRKPHINKILGVVHKAIAGQKADVKTGETETEEQLRQRVLQRMDPEWISEHDVEAAFQEIIGKIGVIQELHEPRHRL</sequence>
<keyword evidence="5" id="KW-0503">Monooxygenase</keyword>
<name>A0A9P5H6R6_9HYPO</name>
<dbReference type="EMBL" id="JAANBB010000191">
    <property type="protein sequence ID" value="KAF7547014.1"/>
    <property type="molecule type" value="Genomic_DNA"/>
</dbReference>
<evidence type="ECO:0000313" key="8">
    <source>
        <dbReference type="Proteomes" id="UP000722485"/>
    </source>
</evidence>
<keyword evidence="8" id="KW-1185">Reference proteome</keyword>
<dbReference type="InterPro" id="IPR050493">
    <property type="entry name" value="FAD-dep_Monooxygenase_BioMet"/>
</dbReference>
<evidence type="ECO:0000259" key="6">
    <source>
        <dbReference type="Pfam" id="PF01494"/>
    </source>
</evidence>
<dbReference type="Pfam" id="PF01494">
    <property type="entry name" value="FAD_binding_3"/>
    <property type="match status" value="2"/>
</dbReference>
<keyword evidence="3" id="KW-0274">FAD</keyword>